<keyword evidence="9" id="KW-1185">Reference proteome</keyword>
<evidence type="ECO:0000256" key="4">
    <source>
        <dbReference type="ARBA" id="ARBA00022989"/>
    </source>
</evidence>
<feature type="transmembrane region" description="Helical" evidence="6">
    <location>
        <begin position="252"/>
        <end position="272"/>
    </location>
</feature>
<feature type="transmembrane region" description="Helical" evidence="6">
    <location>
        <begin position="76"/>
        <end position="96"/>
    </location>
</feature>
<feature type="transmembrane region" description="Helical" evidence="6">
    <location>
        <begin position="102"/>
        <end position="122"/>
    </location>
</feature>
<dbReference type="PROSITE" id="PS50850">
    <property type="entry name" value="MFS"/>
    <property type="match status" value="1"/>
</dbReference>
<feature type="transmembrane region" description="Helical" evidence="6">
    <location>
        <begin position="212"/>
        <end position="232"/>
    </location>
</feature>
<proteinExistence type="predicted"/>
<dbReference type="AlphaFoldDB" id="A0A2T1HQJ8"/>
<dbReference type="Proteomes" id="UP000239772">
    <property type="component" value="Unassembled WGS sequence"/>
</dbReference>
<evidence type="ECO:0000256" key="1">
    <source>
        <dbReference type="ARBA" id="ARBA00004651"/>
    </source>
</evidence>
<evidence type="ECO:0000256" key="5">
    <source>
        <dbReference type="ARBA" id="ARBA00023136"/>
    </source>
</evidence>
<dbReference type="InterPro" id="IPR036259">
    <property type="entry name" value="MFS_trans_sf"/>
</dbReference>
<accession>A0A2T1HQJ8</accession>
<keyword evidence="3 6" id="KW-0812">Transmembrane</keyword>
<name>A0A2T1HQJ8_9HYPH</name>
<evidence type="ECO:0000256" key="3">
    <source>
        <dbReference type="ARBA" id="ARBA00022692"/>
    </source>
</evidence>
<feature type="transmembrane region" description="Helical" evidence="6">
    <location>
        <begin position="168"/>
        <end position="191"/>
    </location>
</feature>
<feature type="transmembrane region" description="Helical" evidence="6">
    <location>
        <begin position="338"/>
        <end position="356"/>
    </location>
</feature>
<comment type="subcellular location">
    <subcellularLocation>
        <location evidence="1">Cell membrane</location>
        <topology evidence="1">Multi-pass membrane protein</topology>
    </subcellularLocation>
</comment>
<dbReference type="EMBL" id="PVZS01000019">
    <property type="protein sequence ID" value="PSC03931.1"/>
    <property type="molecule type" value="Genomic_DNA"/>
</dbReference>
<dbReference type="GO" id="GO:0022857">
    <property type="term" value="F:transmembrane transporter activity"/>
    <property type="evidence" value="ECO:0007669"/>
    <property type="project" value="InterPro"/>
</dbReference>
<dbReference type="Gene3D" id="1.20.1250.20">
    <property type="entry name" value="MFS general substrate transporter like domains"/>
    <property type="match status" value="1"/>
</dbReference>
<feature type="transmembrane region" description="Helical" evidence="6">
    <location>
        <begin position="301"/>
        <end position="318"/>
    </location>
</feature>
<organism evidence="8 9">
    <name type="scientific">Alsobacter soli</name>
    <dbReference type="NCBI Taxonomy" id="2109933"/>
    <lineage>
        <taxon>Bacteria</taxon>
        <taxon>Pseudomonadati</taxon>
        <taxon>Pseudomonadota</taxon>
        <taxon>Alphaproteobacteria</taxon>
        <taxon>Hyphomicrobiales</taxon>
        <taxon>Alsobacteraceae</taxon>
        <taxon>Alsobacter</taxon>
    </lineage>
</organism>
<feature type="transmembrane region" description="Helical" evidence="6">
    <location>
        <begin position="134"/>
        <end position="156"/>
    </location>
</feature>
<protein>
    <submittedName>
        <fullName evidence="8">MFS transporter</fullName>
    </submittedName>
</protein>
<reference evidence="9" key="1">
    <citation type="submission" date="2018-03" db="EMBL/GenBank/DDBJ databases">
        <authorList>
            <person name="Sun L."/>
            <person name="Liu H."/>
            <person name="Chen W."/>
            <person name="Huang K."/>
            <person name="Liu W."/>
            <person name="Gao X."/>
        </authorList>
    </citation>
    <scope>NUCLEOTIDE SEQUENCE [LARGE SCALE GENOMIC DNA]</scope>
    <source>
        <strain evidence="9">SH9</strain>
    </source>
</reference>
<evidence type="ECO:0000313" key="8">
    <source>
        <dbReference type="EMBL" id="PSC03931.1"/>
    </source>
</evidence>
<evidence type="ECO:0000313" key="9">
    <source>
        <dbReference type="Proteomes" id="UP000239772"/>
    </source>
</evidence>
<dbReference type="CDD" id="cd17324">
    <property type="entry name" value="MFS_NepI_like"/>
    <property type="match status" value="1"/>
</dbReference>
<feature type="domain" description="Major facilitator superfamily (MFS) profile" evidence="7">
    <location>
        <begin position="10"/>
        <end position="391"/>
    </location>
</feature>
<feature type="transmembrane region" description="Helical" evidence="6">
    <location>
        <begin position="279"/>
        <end position="295"/>
    </location>
</feature>
<gene>
    <name evidence="8" type="ORF">SLNSH_16645</name>
</gene>
<dbReference type="InterPro" id="IPR050189">
    <property type="entry name" value="MFS_Efflux_Transporters"/>
</dbReference>
<comment type="caution">
    <text evidence="8">The sequence shown here is derived from an EMBL/GenBank/DDBJ whole genome shotgun (WGS) entry which is preliminary data.</text>
</comment>
<keyword evidence="4 6" id="KW-1133">Transmembrane helix</keyword>
<feature type="transmembrane region" description="Helical" evidence="6">
    <location>
        <begin position="368"/>
        <end position="387"/>
    </location>
</feature>
<keyword evidence="2" id="KW-1003">Cell membrane</keyword>
<evidence type="ECO:0000259" key="7">
    <source>
        <dbReference type="PROSITE" id="PS50850"/>
    </source>
</evidence>
<dbReference type="SUPFAM" id="SSF103473">
    <property type="entry name" value="MFS general substrate transporter"/>
    <property type="match status" value="1"/>
</dbReference>
<dbReference type="Pfam" id="PF07690">
    <property type="entry name" value="MFS_1"/>
    <property type="match status" value="1"/>
</dbReference>
<dbReference type="InterPro" id="IPR011701">
    <property type="entry name" value="MFS"/>
</dbReference>
<dbReference type="GO" id="GO:0005886">
    <property type="term" value="C:plasma membrane"/>
    <property type="evidence" value="ECO:0007669"/>
    <property type="project" value="UniProtKB-SubCell"/>
</dbReference>
<dbReference type="PANTHER" id="PTHR43124:SF3">
    <property type="entry name" value="CHLORAMPHENICOL EFFLUX PUMP RV0191"/>
    <property type="match status" value="1"/>
</dbReference>
<evidence type="ECO:0000256" key="2">
    <source>
        <dbReference type="ARBA" id="ARBA00022475"/>
    </source>
</evidence>
<dbReference type="PANTHER" id="PTHR43124">
    <property type="entry name" value="PURINE EFFLUX PUMP PBUE"/>
    <property type="match status" value="1"/>
</dbReference>
<dbReference type="OrthoDB" id="7930524at2"/>
<sequence length="396" mass="40272">MLDARRETQLLAILGLCGFASSFAARSTDPMVNAIAGSFGAPVATVALLSSCYALPYGLGQPVLGPLGDAFSKATVLRVCVVIFALALGAGCFAHTLELLFASRVVAGLAAGGVIPLALAMVGDSFPFERRQVAISRFLAAALIGQLVGVTASGAMADWVGWRGAMGLTAGAAFLALVGAFLGLPAHGLAAHPGRFSLSDAAERYRLVFSNPRAKVCYGAVFAEGVAIYGLLPFVPELLQARGGGGATEAGLSIAGIGIGGVLFSLSVPFLLRRFPVYGLMRAGGLLGAAGLLGVGYAGHWTGLLACFTAVGFGFFMLHNSLQNRATELAPTARGSAIALHAFFFFIGQALAPPLFGAGYHAVGAKPATALCALVLAAAGLMAGVMLKRADLRELG</sequence>
<dbReference type="InterPro" id="IPR020846">
    <property type="entry name" value="MFS_dom"/>
</dbReference>
<evidence type="ECO:0000256" key="6">
    <source>
        <dbReference type="SAM" id="Phobius"/>
    </source>
</evidence>
<keyword evidence="5 6" id="KW-0472">Membrane</keyword>